<dbReference type="InterPro" id="IPR053841">
    <property type="entry name" value="MksE"/>
</dbReference>
<dbReference type="Pfam" id="PF21980">
    <property type="entry name" value="MksE"/>
    <property type="match status" value="1"/>
</dbReference>
<evidence type="ECO:0000313" key="1">
    <source>
        <dbReference type="EMBL" id="BDD01533.1"/>
    </source>
</evidence>
<dbReference type="RefSeq" id="WP_332920245.1">
    <property type="nucleotide sequence ID" value="NZ_AP025295.1"/>
</dbReference>
<keyword evidence="2" id="KW-1185">Reference proteome</keyword>
<protein>
    <submittedName>
        <fullName evidence="1">Uncharacterized protein</fullName>
    </submittedName>
</protein>
<sequence length="184" mass="21949">MENIKKIIAPVFDVLSRGGFLSANTSRLEHRKLYGKVEEHFEQLHEYYLALGFHLQHGHNYFYFTREEQKYATEEKLERFYKYIDILAFFADYFQGFGEGYRFSTSDLEQKCKVDTNLSDQLKVIIPEGSTYYDKARRVVKLMTDRGFFICEDDEREDYKVLSAYNYLLDLIKLIDIDEDETTK</sequence>
<gene>
    <name evidence="1" type="ORF">PEPS_38130</name>
</gene>
<dbReference type="Proteomes" id="UP001354989">
    <property type="component" value="Plasmid pPP3"/>
</dbReference>
<dbReference type="EMBL" id="AP025295">
    <property type="protein sequence ID" value="BDD01533.1"/>
    <property type="molecule type" value="Genomic_DNA"/>
</dbReference>
<organism evidence="1 2">
    <name type="scientific">Persicobacter psychrovividus</name>
    <dbReference type="NCBI Taxonomy" id="387638"/>
    <lineage>
        <taxon>Bacteria</taxon>
        <taxon>Pseudomonadati</taxon>
        <taxon>Bacteroidota</taxon>
        <taxon>Cytophagia</taxon>
        <taxon>Cytophagales</taxon>
        <taxon>Persicobacteraceae</taxon>
        <taxon>Persicobacter</taxon>
    </lineage>
</organism>
<proteinExistence type="predicted"/>
<keyword evidence="1" id="KW-0614">Plasmid</keyword>
<name>A0ABM7VKK1_9BACT</name>
<geneLocation type="plasmid" evidence="1 2">
    <name>pPP3</name>
</geneLocation>
<evidence type="ECO:0000313" key="2">
    <source>
        <dbReference type="Proteomes" id="UP001354989"/>
    </source>
</evidence>
<accession>A0ABM7VKK1</accession>
<reference evidence="1 2" key="1">
    <citation type="submission" date="2021-12" db="EMBL/GenBank/DDBJ databases">
        <title>Genome sequencing of bacteria with rrn-lacking chromosome and rrn-plasmid.</title>
        <authorList>
            <person name="Anda M."/>
            <person name="Iwasaki W."/>
        </authorList>
    </citation>
    <scope>NUCLEOTIDE SEQUENCE [LARGE SCALE GENOMIC DNA]</scope>
    <source>
        <strain evidence="1 2">NBRC 101262</strain>
        <plasmid evidence="1 2">pPP3</plasmid>
    </source>
</reference>